<dbReference type="AlphaFoldDB" id="A0A369QIF9"/>
<dbReference type="Proteomes" id="UP000253919">
    <property type="component" value="Unassembled WGS sequence"/>
</dbReference>
<keyword evidence="6" id="KW-1185">Reference proteome</keyword>
<dbReference type="EMBL" id="QASA01000001">
    <property type="protein sequence ID" value="RDC63679.1"/>
    <property type="molecule type" value="Genomic_DNA"/>
</dbReference>
<dbReference type="Pfam" id="PF13737">
    <property type="entry name" value="DDE_Tnp_1_5"/>
    <property type="match status" value="1"/>
</dbReference>
<dbReference type="OrthoDB" id="1102235at2"/>
<dbReference type="RefSeq" id="WP_115372075.1">
    <property type="nucleotide sequence ID" value="NZ_QASA01000001.1"/>
</dbReference>
<evidence type="ECO:0000313" key="2">
    <source>
        <dbReference type="EMBL" id="RDC62659.1"/>
    </source>
</evidence>
<dbReference type="PANTHER" id="PTHR34631">
    <property type="match status" value="1"/>
</dbReference>
<dbReference type="InterPro" id="IPR053172">
    <property type="entry name" value="Tn903_transposase"/>
</dbReference>
<dbReference type="PANTHER" id="PTHR34631:SF3">
    <property type="entry name" value="ISSOD12 TRANSPOSASE TNPA_ISSOD12"/>
    <property type="match status" value="1"/>
</dbReference>
<dbReference type="NCBIfam" id="NF033579">
    <property type="entry name" value="transpos_IS5_2"/>
    <property type="match status" value="1"/>
</dbReference>
<proteinExistence type="predicted"/>
<accession>A0A369QIF9</accession>
<reference evidence="2 6" key="1">
    <citation type="submission" date="2018-04" db="EMBL/GenBank/DDBJ databases">
        <title>Adhaeribacter sp. HMF7616 genome sequencing and assembly.</title>
        <authorList>
            <person name="Kang H."/>
            <person name="Kang J."/>
            <person name="Cha I."/>
            <person name="Kim H."/>
            <person name="Joh K."/>
        </authorList>
    </citation>
    <scope>NUCLEOTIDE SEQUENCE [LARGE SCALE GENOMIC DNA]</scope>
    <source>
        <strain evidence="2 6">HMF7616</strain>
    </source>
</reference>
<comment type="caution">
    <text evidence="2">The sequence shown here is derived from an EMBL/GenBank/DDBJ whole genome shotgun (WGS) entry which is preliminary data.</text>
</comment>
<evidence type="ECO:0000313" key="5">
    <source>
        <dbReference type="EMBL" id="RDC65759.1"/>
    </source>
</evidence>
<evidence type="ECO:0000313" key="6">
    <source>
        <dbReference type="Proteomes" id="UP000253919"/>
    </source>
</evidence>
<protein>
    <submittedName>
        <fullName evidence="2">Putative transposase for transposon Tn903</fullName>
    </submittedName>
</protein>
<evidence type="ECO:0000313" key="3">
    <source>
        <dbReference type="EMBL" id="RDC63679.1"/>
    </source>
</evidence>
<dbReference type="InterPro" id="IPR053520">
    <property type="entry name" value="Transposase_Tn903"/>
</dbReference>
<gene>
    <name evidence="2" type="ORF">AHMF7616_01253</name>
    <name evidence="3" type="ORF">AHMF7616_02287</name>
    <name evidence="4" type="ORF">AHMF7616_03550</name>
    <name evidence="5" type="ORF">AHMF7616_04389</name>
</gene>
<sequence>MLPSPTIPAKDRYKVKNWKAYTSSLVQRGSLTLWLEDSVLRAWREIDPSQKVVGECLYADCVIQCCLLLGQVYHQPLRQTTGFVSSLLAMLGYKDYAVPDYTTLCRRQSCLPVEVSKALARNRKLAIALDSTGLKVYGEGEWKVRKHGASKHRTWRKLHIGIAVDTQEIVFVALTTNGEDDAVVAGKLLQGKTAQLSSFIGDGAYDDFKLRELLAGGIKQIIPPSKDAVVHKGTQKKPVPEYLRQRNEAVEYRQEHDRKAWKIQAGYHRRSLNEVAMFRYKTTFSAQMRTRKIENQKTEVELKCKILNIYRHQGMPLAYLVA</sequence>
<dbReference type="EMBL" id="QASA01000001">
    <property type="protein sequence ID" value="RDC62659.1"/>
    <property type="molecule type" value="Genomic_DNA"/>
</dbReference>
<dbReference type="InterPro" id="IPR025668">
    <property type="entry name" value="Tnp_DDE_dom"/>
</dbReference>
<evidence type="ECO:0000259" key="1">
    <source>
        <dbReference type="Pfam" id="PF13737"/>
    </source>
</evidence>
<dbReference type="EMBL" id="QASA01000001">
    <property type="protein sequence ID" value="RDC65759.1"/>
    <property type="molecule type" value="Genomic_DNA"/>
</dbReference>
<dbReference type="EMBL" id="QASA01000001">
    <property type="protein sequence ID" value="RDC64928.1"/>
    <property type="molecule type" value="Genomic_DNA"/>
</dbReference>
<organism evidence="2 6">
    <name type="scientific">Adhaeribacter pallidiroseus</name>
    <dbReference type="NCBI Taxonomy" id="2072847"/>
    <lineage>
        <taxon>Bacteria</taxon>
        <taxon>Pseudomonadati</taxon>
        <taxon>Bacteroidota</taxon>
        <taxon>Cytophagia</taxon>
        <taxon>Cytophagales</taxon>
        <taxon>Hymenobacteraceae</taxon>
        <taxon>Adhaeribacter</taxon>
    </lineage>
</organism>
<feature type="domain" description="Transposase DDE" evidence="1">
    <location>
        <begin position="26"/>
        <end position="139"/>
    </location>
</feature>
<evidence type="ECO:0000313" key="4">
    <source>
        <dbReference type="EMBL" id="RDC64928.1"/>
    </source>
</evidence>
<name>A0A369QIF9_9BACT</name>